<keyword evidence="1" id="KW-0472">Membrane</keyword>
<dbReference type="AlphaFoldDB" id="A0A6N2BXM4"/>
<organism evidence="2">
    <name type="scientific">Solanum chilense</name>
    <name type="common">Tomato</name>
    <name type="synonym">Lycopersicon chilense</name>
    <dbReference type="NCBI Taxonomy" id="4083"/>
    <lineage>
        <taxon>Eukaryota</taxon>
        <taxon>Viridiplantae</taxon>
        <taxon>Streptophyta</taxon>
        <taxon>Embryophyta</taxon>
        <taxon>Tracheophyta</taxon>
        <taxon>Spermatophyta</taxon>
        <taxon>Magnoliopsida</taxon>
        <taxon>eudicotyledons</taxon>
        <taxon>Gunneridae</taxon>
        <taxon>Pentapetalae</taxon>
        <taxon>asterids</taxon>
        <taxon>lamiids</taxon>
        <taxon>Solanales</taxon>
        <taxon>Solanaceae</taxon>
        <taxon>Solanoideae</taxon>
        <taxon>Solaneae</taxon>
        <taxon>Solanum</taxon>
        <taxon>Solanum subgen. Lycopersicon</taxon>
    </lineage>
</organism>
<evidence type="ECO:0000256" key="1">
    <source>
        <dbReference type="SAM" id="Phobius"/>
    </source>
</evidence>
<gene>
    <name evidence="2" type="ORF">EJD97_003010</name>
</gene>
<reference evidence="2" key="1">
    <citation type="submission" date="2019-05" db="EMBL/GenBank/DDBJ databases">
        <title>The de novo reference genome and transcriptome assemblies of the wild tomato species Solanum chilense.</title>
        <authorList>
            <person name="Stam R."/>
            <person name="Nosenko T."/>
            <person name="Hoerger A.C."/>
            <person name="Stephan W."/>
            <person name="Seidel M.A."/>
            <person name="Kuhn J.M.M."/>
            <person name="Haberer G."/>
            <person name="Tellier A."/>
        </authorList>
    </citation>
    <scope>NUCLEOTIDE SEQUENCE</scope>
    <source>
        <tissue evidence="2">Mature leaves</tissue>
    </source>
</reference>
<keyword evidence="1" id="KW-1133">Transmembrane helix</keyword>
<feature type="transmembrane region" description="Helical" evidence="1">
    <location>
        <begin position="65"/>
        <end position="85"/>
    </location>
</feature>
<dbReference type="EMBL" id="RXGB01001396">
    <property type="protein sequence ID" value="TMW99127.1"/>
    <property type="molecule type" value="Genomic_DNA"/>
</dbReference>
<protein>
    <submittedName>
        <fullName evidence="2">Uncharacterized protein</fullName>
    </submittedName>
</protein>
<proteinExistence type="predicted"/>
<name>A0A6N2BXM4_SOLCI</name>
<keyword evidence="1" id="KW-0812">Transmembrane</keyword>
<sequence length="100" mass="11478">SEVEVVMVEAVILEDAVAEVMVVTKMAEVMDKLELLQHHMIGATRRLVIGPIVTLSLGDLKRRHLMLLSQVIFWSVISWLLYYLILAPRFHMYLPHLLLA</sequence>
<comment type="caution">
    <text evidence="2">The sequence shown here is derived from an EMBL/GenBank/DDBJ whole genome shotgun (WGS) entry which is preliminary data.</text>
</comment>
<feature type="non-terminal residue" evidence="2">
    <location>
        <position position="100"/>
    </location>
</feature>
<evidence type="ECO:0000313" key="2">
    <source>
        <dbReference type="EMBL" id="TMW99127.1"/>
    </source>
</evidence>
<accession>A0A6N2BXM4</accession>
<feature type="non-terminal residue" evidence="2">
    <location>
        <position position="1"/>
    </location>
</feature>